<evidence type="ECO:0000256" key="1">
    <source>
        <dbReference type="SAM" id="Phobius"/>
    </source>
</evidence>
<dbReference type="InterPro" id="IPR037185">
    <property type="entry name" value="EmrE-like"/>
</dbReference>
<feature type="transmembrane region" description="Helical" evidence="1">
    <location>
        <begin position="243"/>
        <end position="260"/>
    </location>
</feature>
<reference evidence="3 4" key="1">
    <citation type="submission" date="2021-03" db="EMBL/GenBank/DDBJ databases">
        <title>Genomic Encyclopedia of Type Strains, Phase IV (KMG-IV): sequencing the most valuable type-strain genomes for metagenomic binning, comparative biology and taxonomic classification.</title>
        <authorList>
            <person name="Goeker M."/>
        </authorList>
    </citation>
    <scope>NUCLEOTIDE SEQUENCE [LARGE SCALE GENOMIC DNA]</scope>
    <source>
        <strain evidence="3 4">DSM 21600</strain>
    </source>
</reference>
<feature type="transmembrane region" description="Helical" evidence="1">
    <location>
        <begin position="209"/>
        <end position="231"/>
    </location>
</feature>
<feature type="transmembrane region" description="Helical" evidence="1">
    <location>
        <begin position="178"/>
        <end position="197"/>
    </location>
</feature>
<dbReference type="Pfam" id="PF00892">
    <property type="entry name" value="EamA"/>
    <property type="match status" value="1"/>
</dbReference>
<evidence type="ECO:0000313" key="3">
    <source>
        <dbReference type="EMBL" id="MBP1850951.1"/>
    </source>
</evidence>
<dbReference type="InterPro" id="IPR000620">
    <property type="entry name" value="EamA_dom"/>
</dbReference>
<feature type="transmembrane region" description="Helical" evidence="1">
    <location>
        <begin position="123"/>
        <end position="140"/>
    </location>
</feature>
<feature type="domain" description="EamA" evidence="2">
    <location>
        <begin position="8"/>
        <end position="140"/>
    </location>
</feature>
<dbReference type="Proteomes" id="UP000759443">
    <property type="component" value="Unassembled WGS sequence"/>
</dbReference>
<keyword evidence="1" id="KW-0812">Transmembrane</keyword>
<dbReference type="PANTHER" id="PTHR22911">
    <property type="entry name" value="ACYL-MALONYL CONDENSING ENZYME-RELATED"/>
    <property type="match status" value="1"/>
</dbReference>
<feature type="transmembrane region" description="Helical" evidence="1">
    <location>
        <begin position="72"/>
        <end position="90"/>
    </location>
</feature>
<accession>A0ABS4DZ36</accession>
<feature type="transmembrane region" description="Helical" evidence="1">
    <location>
        <begin position="96"/>
        <end position="116"/>
    </location>
</feature>
<name>A0ABS4DZ36_9HYPH</name>
<comment type="caution">
    <text evidence="3">The sequence shown here is derived from an EMBL/GenBank/DDBJ whole genome shotgun (WGS) entry which is preliminary data.</text>
</comment>
<keyword evidence="1" id="KW-1133">Transmembrane helix</keyword>
<keyword evidence="1" id="KW-0472">Membrane</keyword>
<sequence>MALSNNTRGALLMALAMAGFTCNDALTKTLAADLPAGQMMLVRGAIMTCLLVVIAGQMGALRQLRTLLQPMVFLRVGCESLATIAFLSALGQLPLANISAILQSLPLATTLGAALIFREPVGWYRWGAIIVGFCGILLIVRPGAEGFTTASLLMLVSVCGAAGRDLATKRVRAGTPSIGVTLATASGAVLVGSFMLVPTGGWQPMSGNALAVLAIAALLLVVAHQSIVLAMRTADEISFIAPLRYTSLLWAVSIGVLAFGEQVDPLMALGALVVIASGLYTFYREKKRKLPRPVAQEPTPTSSAL</sequence>
<evidence type="ECO:0000259" key="2">
    <source>
        <dbReference type="Pfam" id="PF00892"/>
    </source>
</evidence>
<feature type="transmembrane region" description="Helical" evidence="1">
    <location>
        <begin position="41"/>
        <end position="60"/>
    </location>
</feature>
<dbReference type="PANTHER" id="PTHR22911:SF135">
    <property type="entry name" value="BLR4310 PROTEIN"/>
    <property type="match status" value="1"/>
</dbReference>
<organism evidence="3 4">
    <name type="scientific">Rhizobium halophytocola</name>
    <dbReference type="NCBI Taxonomy" id="735519"/>
    <lineage>
        <taxon>Bacteria</taxon>
        <taxon>Pseudomonadati</taxon>
        <taxon>Pseudomonadota</taxon>
        <taxon>Alphaproteobacteria</taxon>
        <taxon>Hyphomicrobiales</taxon>
        <taxon>Rhizobiaceae</taxon>
        <taxon>Rhizobium/Agrobacterium group</taxon>
        <taxon>Rhizobium</taxon>
    </lineage>
</organism>
<protein>
    <submittedName>
        <fullName evidence="3">Drug/metabolite transporter (DMT)-like permease</fullName>
    </submittedName>
</protein>
<dbReference type="RefSeq" id="WP_209945216.1">
    <property type="nucleotide sequence ID" value="NZ_JAGGJU010000006.1"/>
</dbReference>
<dbReference type="SUPFAM" id="SSF103481">
    <property type="entry name" value="Multidrug resistance efflux transporter EmrE"/>
    <property type="match status" value="2"/>
</dbReference>
<proteinExistence type="predicted"/>
<dbReference type="EMBL" id="JAGGJU010000006">
    <property type="protein sequence ID" value="MBP1850951.1"/>
    <property type="molecule type" value="Genomic_DNA"/>
</dbReference>
<evidence type="ECO:0000313" key="4">
    <source>
        <dbReference type="Proteomes" id="UP000759443"/>
    </source>
</evidence>
<feature type="transmembrane region" description="Helical" evidence="1">
    <location>
        <begin position="266"/>
        <end position="283"/>
    </location>
</feature>
<gene>
    <name evidence="3" type="ORF">J2Z17_002394</name>
</gene>
<keyword evidence="4" id="KW-1185">Reference proteome</keyword>